<keyword evidence="3" id="KW-1185">Reference proteome</keyword>
<name>A0A6N7WAF3_9ACTO</name>
<dbReference type="EMBL" id="VULO01000013">
    <property type="protein sequence ID" value="MSS85196.1"/>
    <property type="molecule type" value="Genomic_DNA"/>
</dbReference>
<reference evidence="2 3" key="1">
    <citation type="submission" date="2019-08" db="EMBL/GenBank/DDBJ databases">
        <title>In-depth cultivation of the pig gut microbiome towards novel bacterial diversity and tailored functional studies.</title>
        <authorList>
            <person name="Wylensek D."/>
            <person name="Hitch T.C.A."/>
            <person name="Clavel T."/>
        </authorList>
    </citation>
    <scope>NUCLEOTIDE SEQUENCE [LARGE SCALE GENOMIC DNA]</scope>
    <source>
        <strain evidence="2 3">WB03_NA08</strain>
    </source>
</reference>
<proteinExistence type="predicted"/>
<dbReference type="AlphaFoldDB" id="A0A6N7WAF3"/>
<accession>A0A6N7WAF3</accession>
<evidence type="ECO:0000313" key="2">
    <source>
        <dbReference type="EMBL" id="MSS85196.1"/>
    </source>
</evidence>
<feature type="domain" description="DUF6457" evidence="1">
    <location>
        <begin position="10"/>
        <end position="88"/>
    </location>
</feature>
<comment type="caution">
    <text evidence="2">The sequence shown here is derived from an EMBL/GenBank/DDBJ whole genome shotgun (WGS) entry which is preliminary data.</text>
</comment>
<dbReference type="RefSeq" id="WP_154546236.1">
    <property type="nucleotide sequence ID" value="NZ_VULO01000013.1"/>
</dbReference>
<dbReference type="InterPro" id="IPR045598">
    <property type="entry name" value="DUF6457"/>
</dbReference>
<evidence type="ECO:0000313" key="3">
    <source>
        <dbReference type="Proteomes" id="UP000470875"/>
    </source>
</evidence>
<dbReference type="Pfam" id="PF20058">
    <property type="entry name" value="DUF6457"/>
    <property type="match status" value="1"/>
</dbReference>
<protein>
    <submittedName>
        <fullName evidence="2">Molybdopterin-guanine dinucleotide biosynthesis protein</fullName>
    </submittedName>
</protein>
<sequence length="92" mass="9952">MAERRDDPAKMEAMREWLCLVAKELEVPVQTITDVEAELLDLIGTIAHGPSRPGAPLTAYLVGYAAGRGAAPLEEIAKIDNIAKSYQKDSSN</sequence>
<gene>
    <name evidence="2" type="ORF">FYJ24_10600</name>
</gene>
<organism evidence="2 3">
    <name type="scientific">Scrofimicrobium canadense</name>
    <dbReference type="NCBI Taxonomy" id="2652290"/>
    <lineage>
        <taxon>Bacteria</taxon>
        <taxon>Bacillati</taxon>
        <taxon>Actinomycetota</taxon>
        <taxon>Actinomycetes</taxon>
        <taxon>Actinomycetales</taxon>
        <taxon>Actinomycetaceae</taxon>
        <taxon>Scrofimicrobium</taxon>
    </lineage>
</organism>
<dbReference type="Proteomes" id="UP000470875">
    <property type="component" value="Unassembled WGS sequence"/>
</dbReference>
<evidence type="ECO:0000259" key="1">
    <source>
        <dbReference type="Pfam" id="PF20058"/>
    </source>
</evidence>